<dbReference type="InterPro" id="IPR013656">
    <property type="entry name" value="PAS_4"/>
</dbReference>
<dbReference type="SMART" id="SM00283">
    <property type="entry name" value="MA"/>
    <property type="match status" value="1"/>
</dbReference>
<evidence type="ECO:0000256" key="6">
    <source>
        <dbReference type="ARBA" id="ARBA00022989"/>
    </source>
</evidence>
<evidence type="ECO:0000256" key="10">
    <source>
        <dbReference type="SAM" id="Coils"/>
    </source>
</evidence>
<sequence>MFNKRLKQELSALREELSSLQQVKDSLESEMLVLTLDPDGRIQLVNQNFLGEMLYKSSDLIGRHIEDIVPPHVKSDEFHLRFKAALTRREHFAGAVRLLRGNGKEAWLRSIVQPVLSSEGRIKHFSIYSSDLTRTIEASREHENLIGALVRSTAVIEFDLNGNVLAANERFLSGMGYSLAQIKGKHHRTFCEPEEYNSAEYQNFWRRLNAGEFVAGRFKRVDNHGRVVWLEASYNPVVDANNTLYKVVKFATVITDQVNQEQAVAEAANIAYSTSQQTDQSAQRGTAVVTQAVDVMRDLARHMQTAGEGIEALNEQSLVIGTIVKTISGIAEQTNLLALNAAIEAARAGEQGRGFAVVADEVRQLASRTSQATDEIVGVVRQNQDMARNAVALMTDGKLQAEQGLALAAEAGTVIVEIQDGAQKVVNAVGQFANQLAT</sequence>
<dbReference type="SMART" id="SM00091">
    <property type="entry name" value="PAS"/>
    <property type="match status" value="2"/>
</dbReference>
<dbReference type="EMBL" id="CP005960">
    <property type="protein sequence ID" value="AHZ71504.1"/>
    <property type="molecule type" value="Genomic_DNA"/>
</dbReference>
<dbReference type="HOGENOM" id="CLU_000445_107_26_6"/>
<dbReference type="OrthoDB" id="9765776at2"/>
<keyword evidence="5" id="KW-0808">Transferase</keyword>
<evidence type="ECO:0000313" key="14">
    <source>
        <dbReference type="Proteomes" id="UP000026913"/>
    </source>
</evidence>
<dbReference type="InterPro" id="IPR004089">
    <property type="entry name" value="MCPsignal_dom"/>
</dbReference>
<dbReference type="Pfam" id="PF08448">
    <property type="entry name" value="PAS_4"/>
    <property type="match status" value="1"/>
</dbReference>
<evidence type="ECO:0000256" key="4">
    <source>
        <dbReference type="ARBA" id="ARBA00022692"/>
    </source>
</evidence>
<dbReference type="Pfam" id="PF08447">
    <property type="entry name" value="PAS_3"/>
    <property type="match status" value="1"/>
</dbReference>
<dbReference type="InterPro" id="IPR013655">
    <property type="entry name" value="PAS_fold_3"/>
</dbReference>
<evidence type="ECO:0000313" key="13">
    <source>
        <dbReference type="EMBL" id="AHZ71504.1"/>
    </source>
</evidence>
<evidence type="ECO:0000259" key="11">
    <source>
        <dbReference type="PROSITE" id="PS50111"/>
    </source>
</evidence>
<dbReference type="InterPro" id="IPR035965">
    <property type="entry name" value="PAS-like_dom_sf"/>
</dbReference>
<keyword evidence="5" id="KW-0418">Kinase</keyword>
<feature type="domain" description="PAC" evidence="12">
    <location>
        <begin position="214"/>
        <end position="266"/>
    </location>
</feature>
<keyword evidence="2" id="KW-1003">Cell membrane</keyword>
<comment type="subcellular location">
    <subcellularLocation>
        <location evidence="1">Cell membrane</location>
    </subcellularLocation>
</comment>
<dbReference type="GO" id="GO:0016301">
    <property type="term" value="F:kinase activity"/>
    <property type="evidence" value="ECO:0007669"/>
    <property type="project" value="UniProtKB-KW"/>
</dbReference>
<feature type="coiled-coil region" evidence="10">
    <location>
        <begin position="3"/>
        <end position="30"/>
    </location>
</feature>
<dbReference type="AlphaFoldDB" id="A0A024EEX7"/>
<keyword evidence="10" id="KW-0175">Coiled coil</keyword>
<dbReference type="GO" id="GO:0006935">
    <property type="term" value="P:chemotaxis"/>
    <property type="evidence" value="ECO:0007669"/>
    <property type="project" value="UniProtKB-ARBA"/>
</dbReference>
<dbReference type="InterPro" id="IPR000014">
    <property type="entry name" value="PAS"/>
</dbReference>
<dbReference type="PROSITE" id="PS50113">
    <property type="entry name" value="PAC"/>
    <property type="match status" value="2"/>
</dbReference>
<keyword evidence="8 9" id="KW-0807">Transducer</keyword>
<dbReference type="KEGG" id="pman:OU5_4425"/>
<dbReference type="SUPFAM" id="SSF58104">
    <property type="entry name" value="Methyl-accepting chemotaxis protein (MCP) signaling domain"/>
    <property type="match status" value="1"/>
</dbReference>
<keyword evidence="4" id="KW-0812">Transmembrane</keyword>
<keyword evidence="6" id="KW-1133">Transmembrane helix</keyword>
<dbReference type="SUPFAM" id="SSF55785">
    <property type="entry name" value="PYP-like sensor domain (PAS domain)"/>
    <property type="match status" value="2"/>
</dbReference>
<dbReference type="CDD" id="cd00130">
    <property type="entry name" value="PAS"/>
    <property type="match status" value="2"/>
</dbReference>
<dbReference type="SMART" id="SM00086">
    <property type="entry name" value="PAC"/>
    <property type="match status" value="2"/>
</dbReference>
<dbReference type="PANTHER" id="PTHR32089">
    <property type="entry name" value="METHYL-ACCEPTING CHEMOTAXIS PROTEIN MCPB"/>
    <property type="match status" value="1"/>
</dbReference>
<feature type="domain" description="Methyl-accepting transducer" evidence="11">
    <location>
        <begin position="262"/>
        <end position="438"/>
    </location>
</feature>
<feature type="domain" description="PAC" evidence="12">
    <location>
        <begin position="92"/>
        <end position="144"/>
    </location>
</feature>
<evidence type="ECO:0000256" key="3">
    <source>
        <dbReference type="ARBA" id="ARBA00022481"/>
    </source>
</evidence>
<proteinExistence type="predicted"/>
<reference evidence="13 14" key="1">
    <citation type="journal article" date="2012" name="J. Bacteriol.">
        <title>Genome sequence of cold-adapted Pseudomonas mandelii strain JR-1.</title>
        <authorList>
            <person name="Jang S.H."/>
            <person name="Kim J."/>
            <person name="Kim J."/>
            <person name="Hong S."/>
            <person name="Lee C."/>
        </authorList>
    </citation>
    <scope>NUCLEOTIDE SEQUENCE [LARGE SCALE GENOMIC DNA]</scope>
    <source>
        <strain evidence="13 14">JR-1</strain>
    </source>
</reference>
<dbReference type="GO" id="GO:0005886">
    <property type="term" value="C:plasma membrane"/>
    <property type="evidence" value="ECO:0007669"/>
    <property type="project" value="UniProtKB-SubCell"/>
</dbReference>
<dbReference type="GO" id="GO:0007165">
    <property type="term" value="P:signal transduction"/>
    <property type="evidence" value="ECO:0007669"/>
    <property type="project" value="UniProtKB-KW"/>
</dbReference>
<dbReference type="PROSITE" id="PS50111">
    <property type="entry name" value="CHEMOTAXIS_TRANSDUC_2"/>
    <property type="match status" value="1"/>
</dbReference>
<evidence type="ECO:0000256" key="9">
    <source>
        <dbReference type="PROSITE-ProRule" id="PRU00284"/>
    </source>
</evidence>
<gene>
    <name evidence="13" type="ORF">OU5_4425</name>
</gene>
<evidence type="ECO:0000259" key="12">
    <source>
        <dbReference type="PROSITE" id="PS50113"/>
    </source>
</evidence>
<evidence type="ECO:0000256" key="2">
    <source>
        <dbReference type="ARBA" id="ARBA00022475"/>
    </source>
</evidence>
<dbReference type="Gene3D" id="1.10.287.950">
    <property type="entry name" value="Methyl-accepting chemotaxis protein"/>
    <property type="match status" value="1"/>
</dbReference>
<evidence type="ECO:0000256" key="1">
    <source>
        <dbReference type="ARBA" id="ARBA00004236"/>
    </source>
</evidence>
<dbReference type="Pfam" id="PF00015">
    <property type="entry name" value="MCPsignal"/>
    <property type="match status" value="1"/>
</dbReference>
<organism evidence="13 14">
    <name type="scientific">Pseudomonas mandelii JR-1</name>
    <dbReference type="NCBI Taxonomy" id="1147786"/>
    <lineage>
        <taxon>Bacteria</taxon>
        <taxon>Pseudomonadati</taxon>
        <taxon>Pseudomonadota</taxon>
        <taxon>Gammaproteobacteria</taxon>
        <taxon>Pseudomonadales</taxon>
        <taxon>Pseudomonadaceae</taxon>
        <taxon>Pseudomonas</taxon>
    </lineage>
</organism>
<keyword evidence="7" id="KW-0472">Membrane</keyword>
<protein>
    <submittedName>
        <fullName evidence="13">Chemotaxis sensory transducer, Pas/Pac sensor</fullName>
    </submittedName>
</protein>
<name>A0A024EEX7_9PSED</name>
<dbReference type="InterPro" id="IPR001610">
    <property type="entry name" value="PAC"/>
</dbReference>
<dbReference type="Proteomes" id="UP000026913">
    <property type="component" value="Chromosome"/>
</dbReference>
<evidence type="ECO:0000256" key="7">
    <source>
        <dbReference type="ARBA" id="ARBA00023136"/>
    </source>
</evidence>
<accession>A0A024EEX7</accession>
<evidence type="ECO:0000256" key="8">
    <source>
        <dbReference type="ARBA" id="ARBA00023224"/>
    </source>
</evidence>
<dbReference type="NCBIfam" id="TIGR00229">
    <property type="entry name" value="sensory_box"/>
    <property type="match status" value="2"/>
</dbReference>
<dbReference type="PANTHER" id="PTHR32089:SF112">
    <property type="entry name" value="LYSOZYME-LIKE PROTEIN-RELATED"/>
    <property type="match status" value="1"/>
</dbReference>
<evidence type="ECO:0000256" key="5">
    <source>
        <dbReference type="ARBA" id="ARBA00022777"/>
    </source>
</evidence>
<keyword evidence="3" id="KW-0488">Methylation</keyword>
<dbReference type="Gene3D" id="3.30.450.20">
    <property type="entry name" value="PAS domain"/>
    <property type="match status" value="2"/>
</dbReference>
<dbReference type="InterPro" id="IPR000700">
    <property type="entry name" value="PAS-assoc_C"/>
</dbReference>